<gene>
    <name evidence="8" type="primary">trpA</name>
    <name evidence="10" type="ORF">BROSI_A2679</name>
</gene>
<evidence type="ECO:0000256" key="9">
    <source>
        <dbReference type="RuleBase" id="RU003662"/>
    </source>
</evidence>
<sequence>MNRIDKKFQELKARNKAAFIPFVTAGDPNLQTTKELILEFEKRGADIIELGIPFSDPIADGPIIQASYYRALVNGVKVAHILNMVSELRNKSEIPIVSMVSYSTVYKGGCHAFIEKALKAGLDGLTIPDLPVEEDAKMFNVAKMNDFKIVCFVAPTTTDERMALITQKTQGFLYYIAVVGITGVRDRLPEDVVLNINKLKKITNTPVAVGFGVSTAEHAKMVGKIADGVIVGSAIMREIEKYSKEPSEKLVKHVGEFVGQLVLGAKE</sequence>
<dbReference type="Gene3D" id="3.20.20.70">
    <property type="entry name" value="Aldolase class I"/>
    <property type="match status" value="1"/>
</dbReference>
<dbReference type="NCBIfam" id="TIGR00262">
    <property type="entry name" value="trpA"/>
    <property type="match status" value="1"/>
</dbReference>
<name>A0ABQ0JZM1_9BACT</name>
<dbReference type="PANTHER" id="PTHR43406">
    <property type="entry name" value="TRYPTOPHAN SYNTHASE, ALPHA CHAIN"/>
    <property type="match status" value="1"/>
</dbReference>
<dbReference type="PANTHER" id="PTHR43406:SF1">
    <property type="entry name" value="TRYPTOPHAN SYNTHASE ALPHA CHAIN, CHLOROPLASTIC"/>
    <property type="match status" value="1"/>
</dbReference>
<dbReference type="CDD" id="cd04724">
    <property type="entry name" value="Tryptophan_synthase_alpha"/>
    <property type="match status" value="1"/>
</dbReference>
<accession>A0ABQ0JZM1</accession>
<keyword evidence="6 8" id="KW-0456">Lyase</keyword>
<keyword evidence="5 8" id="KW-0057">Aromatic amino acid biosynthesis</keyword>
<dbReference type="InterPro" id="IPR013785">
    <property type="entry name" value="Aldolase_TIM"/>
</dbReference>
<proteinExistence type="inferred from homology"/>
<dbReference type="HAMAP" id="MF_00131">
    <property type="entry name" value="Trp_synth_alpha"/>
    <property type="match status" value="1"/>
</dbReference>
<keyword evidence="4 8" id="KW-0822">Tryptophan biosynthesis</keyword>
<organism evidence="10 11">
    <name type="scientific">Candidatus Brocadia sinica JPN1</name>
    <dbReference type="NCBI Taxonomy" id="1197129"/>
    <lineage>
        <taxon>Bacteria</taxon>
        <taxon>Pseudomonadati</taxon>
        <taxon>Planctomycetota</taxon>
        <taxon>Candidatus Brocadiia</taxon>
        <taxon>Candidatus Brocadiales</taxon>
        <taxon>Candidatus Brocadiaceae</taxon>
        <taxon>Candidatus Brocadia</taxon>
    </lineage>
</organism>
<evidence type="ECO:0000256" key="8">
    <source>
        <dbReference type="HAMAP-Rule" id="MF_00131"/>
    </source>
</evidence>
<reference evidence="11" key="1">
    <citation type="journal article" date="2015" name="Genome Announc.">
        <title>Draft Genome Sequence of an Anaerobic Ammonium-Oxidizing Bacterium, "Candidatus Brocadia sinica".</title>
        <authorList>
            <person name="Oshiki M."/>
            <person name="Shinyako-Hata K."/>
            <person name="Satoh H."/>
            <person name="Okabe S."/>
        </authorList>
    </citation>
    <scope>NUCLEOTIDE SEQUENCE [LARGE SCALE GENOMIC DNA]</scope>
    <source>
        <strain evidence="11">JPN1</strain>
    </source>
</reference>
<dbReference type="InterPro" id="IPR011060">
    <property type="entry name" value="RibuloseP-bd_barrel"/>
</dbReference>
<evidence type="ECO:0000313" key="10">
    <source>
        <dbReference type="EMBL" id="GAN34143.1"/>
    </source>
</evidence>
<dbReference type="Pfam" id="PF00290">
    <property type="entry name" value="Trp_syntA"/>
    <property type="match status" value="1"/>
</dbReference>
<evidence type="ECO:0000256" key="4">
    <source>
        <dbReference type="ARBA" id="ARBA00022822"/>
    </source>
</evidence>
<keyword evidence="3 8" id="KW-0028">Amino-acid biosynthesis</keyword>
<dbReference type="EC" id="4.2.1.20" evidence="8"/>
<evidence type="ECO:0000256" key="6">
    <source>
        <dbReference type="ARBA" id="ARBA00023239"/>
    </source>
</evidence>
<comment type="pathway">
    <text evidence="1 8">Amino-acid biosynthesis; L-tryptophan biosynthesis; L-tryptophan from chorismate: step 5/5.</text>
</comment>
<comment type="caution">
    <text evidence="10">The sequence shown here is derived from an EMBL/GenBank/DDBJ whole genome shotgun (WGS) entry which is preliminary data.</text>
</comment>
<comment type="catalytic activity">
    <reaction evidence="7 8">
        <text>(1S,2R)-1-C-(indol-3-yl)glycerol 3-phosphate + L-serine = D-glyceraldehyde 3-phosphate + L-tryptophan + H2O</text>
        <dbReference type="Rhea" id="RHEA:10532"/>
        <dbReference type="ChEBI" id="CHEBI:15377"/>
        <dbReference type="ChEBI" id="CHEBI:33384"/>
        <dbReference type="ChEBI" id="CHEBI:57912"/>
        <dbReference type="ChEBI" id="CHEBI:58866"/>
        <dbReference type="ChEBI" id="CHEBI:59776"/>
        <dbReference type="EC" id="4.2.1.20"/>
    </reaction>
</comment>
<dbReference type="Proteomes" id="UP000032309">
    <property type="component" value="Unassembled WGS sequence"/>
</dbReference>
<dbReference type="SUPFAM" id="SSF51366">
    <property type="entry name" value="Ribulose-phoshate binding barrel"/>
    <property type="match status" value="1"/>
</dbReference>
<protein>
    <recommendedName>
        <fullName evidence="8">Tryptophan synthase alpha chain</fullName>
        <ecNumber evidence="8">4.2.1.20</ecNumber>
    </recommendedName>
</protein>
<comment type="subunit">
    <text evidence="2 8">Tetramer of two alpha and two beta chains.</text>
</comment>
<dbReference type="InterPro" id="IPR018204">
    <property type="entry name" value="Trp_synthase_alpha_AS"/>
</dbReference>
<evidence type="ECO:0000313" key="11">
    <source>
        <dbReference type="Proteomes" id="UP000032309"/>
    </source>
</evidence>
<evidence type="ECO:0000256" key="2">
    <source>
        <dbReference type="ARBA" id="ARBA00011270"/>
    </source>
</evidence>
<dbReference type="PROSITE" id="PS00167">
    <property type="entry name" value="TRP_SYNTHASE_ALPHA"/>
    <property type="match status" value="1"/>
</dbReference>
<feature type="active site" description="Proton acceptor" evidence="8">
    <location>
        <position position="60"/>
    </location>
</feature>
<comment type="function">
    <text evidence="8">The alpha subunit is responsible for the aldol cleavage of indoleglycerol phosphate to indole and glyceraldehyde 3-phosphate.</text>
</comment>
<keyword evidence="11" id="KW-1185">Reference proteome</keyword>
<dbReference type="EMBL" id="BAFN01000001">
    <property type="protein sequence ID" value="GAN34143.1"/>
    <property type="molecule type" value="Genomic_DNA"/>
</dbReference>
<evidence type="ECO:0000256" key="3">
    <source>
        <dbReference type="ARBA" id="ARBA00022605"/>
    </source>
</evidence>
<comment type="similarity">
    <text evidence="8 9">Belongs to the TrpA family.</text>
</comment>
<evidence type="ECO:0000256" key="5">
    <source>
        <dbReference type="ARBA" id="ARBA00023141"/>
    </source>
</evidence>
<evidence type="ECO:0000256" key="1">
    <source>
        <dbReference type="ARBA" id="ARBA00004733"/>
    </source>
</evidence>
<feature type="active site" description="Proton acceptor" evidence="8">
    <location>
        <position position="49"/>
    </location>
</feature>
<dbReference type="RefSeq" id="WP_052564201.1">
    <property type="nucleotide sequence ID" value="NZ_BAFN01000001.1"/>
</dbReference>
<dbReference type="InterPro" id="IPR002028">
    <property type="entry name" value="Trp_synthase_suA"/>
</dbReference>
<evidence type="ECO:0000256" key="7">
    <source>
        <dbReference type="ARBA" id="ARBA00049047"/>
    </source>
</evidence>